<sequence>MMQDITPRDESTLRTFMQPIIGGLKPNHRNPIILLPNRIIAAPNSIAAPRRRIAGDSSRAVSPRRRIVVPFSGSHALCVGAPPVAVVSGRNTVVDTRNPVVLVWDCAIRLRNRANAPPICVNRVQNLVNRVQDSVNRVQDSVHEVPNCDDGDRNRKRRLDPLFFPVPGALFGGWFGFLFLFGLAEAFAQLLGDRAGLSPGVVLAAALT</sequence>
<organism evidence="2">
    <name type="scientific">Candidatus Kentrum sp. DK</name>
    <dbReference type="NCBI Taxonomy" id="2126562"/>
    <lineage>
        <taxon>Bacteria</taxon>
        <taxon>Pseudomonadati</taxon>
        <taxon>Pseudomonadota</taxon>
        <taxon>Gammaproteobacteria</taxon>
        <taxon>Candidatus Kentrum</taxon>
    </lineage>
</organism>
<feature type="transmembrane region" description="Helical" evidence="1">
    <location>
        <begin position="162"/>
        <end position="184"/>
    </location>
</feature>
<reference evidence="2" key="1">
    <citation type="submission" date="2019-02" db="EMBL/GenBank/DDBJ databases">
        <authorList>
            <person name="Gruber-Vodicka R. H."/>
            <person name="Seah K. B. B."/>
        </authorList>
    </citation>
    <scope>NUCLEOTIDE SEQUENCE</scope>
    <source>
        <strain evidence="2">BECK_DK47</strain>
    </source>
</reference>
<keyword evidence="1" id="KW-1133">Transmembrane helix</keyword>
<accession>A0A450S897</accession>
<keyword evidence="1" id="KW-0812">Transmembrane</keyword>
<name>A0A450S897_9GAMM</name>
<dbReference type="AlphaFoldDB" id="A0A450S897"/>
<evidence type="ECO:0000256" key="1">
    <source>
        <dbReference type="SAM" id="Phobius"/>
    </source>
</evidence>
<gene>
    <name evidence="2" type="ORF">BECKDK2373B_GA0170837_101966</name>
</gene>
<protein>
    <submittedName>
        <fullName evidence="2">Uncharacterized protein</fullName>
    </submittedName>
</protein>
<proteinExistence type="predicted"/>
<evidence type="ECO:0000313" key="2">
    <source>
        <dbReference type="EMBL" id="VFJ48099.1"/>
    </source>
</evidence>
<keyword evidence="1" id="KW-0472">Membrane</keyword>
<dbReference type="EMBL" id="CAADEX010000019">
    <property type="protein sequence ID" value="VFJ48099.1"/>
    <property type="molecule type" value="Genomic_DNA"/>
</dbReference>